<evidence type="ECO:0000313" key="4">
    <source>
        <dbReference type="Proteomes" id="UP001149079"/>
    </source>
</evidence>
<dbReference type="GeneID" id="81408083"/>
<feature type="domain" description="HNH nuclease" evidence="2">
    <location>
        <begin position="93"/>
        <end position="186"/>
    </location>
</feature>
<dbReference type="EMBL" id="JAPQKL010000006">
    <property type="protein sequence ID" value="KAJ5124344.1"/>
    <property type="molecule type" value="Genomic_DNA"/>
</dbReference>
<dbReference type="InterPro" id="IPR003615">
    <property type="entry name" value="HNH_nuc"/>
</dbReference>
<reference evidence="3" key="2">
    <citation type="journal article" date="2023" name="IMA Fungus">
        <title>Comparative genomic study of the Penicillium genus elucidates a diverse pangenome and 15 lateral gene transfer events.</title>
        <authorList>
            <person name="Petersen C."/>
            <person name="Sorensen T."/>
            <person name="Nielsen M.R."/>
            <person name="Sondergaard T.E."/>
            <person name="Sorensen J.L."/>
            <person name="Fitzpatrick D.A."/>
            <person name="Frisvad J.C."/>
            <person name="Nielsen K.L."/>
        </authorList>
    </citation>
    <scope>NUCLEOTIDE SEQUENCE</scope>
    <source>
        <strain evidence="3">IBT 22155</strain>
    </source>
</reference>
<dbReference type="Proteomes" id="UP001149079">
    <property type="component" value="Unassembled WGS sequence"/>
</dbReference>
<dbReference type="RefSeq" id="XP_056518743.1">
    <property type="nucleotide sequence ID" value="XM_056668913.1"/>
</dbReference>
<protein>
    <recommendedName>
        <fullName evidence="2">HNH nuclease domain-containing protein</fullName>
    </recommendedName>
</protein>
<dbReference type="AlphaFoldDB" id="A0A9W9KW40"/>
<comment type="caution">
    <text evidence="3">The sequence shown here is derived from an EMBL/GenBank/DDBJ whole genome shotgun (WGS) entry which is preliminary data.</text>
</comment>
<dbReference type="Pfam" id="PF13391">
    <property type="entry name" value="HNH_2"/>
    <property type="match status" value="1"/>
</dbReference>
<evidence type="ECO:0000259" key="2">
    <source>
        <dbReference type="Pfam" id="PF13391"/>
    </source>
</evidence>
<organism evidence="3 4">
    <name type="scientific">Penicillium bovifimosum</name>
    <dbReference type="NCBI Taxonomy" id="126998"/>
    <lineage>
        <taxon>Eukaryota</taxon>
        <taxon>Fungi</taxon>
        <taxon>Dikarya</taxon>
        <taxon>Ascomycota</taxon>
        <taxon>Pezizomycotina</taxon>
        <taxon>Eurotiomycetes</taxon>
        <taxon>Eurotiomycetidae</taxon>
        <taxon>Eurotiales</taxon>
        <taxon>Aspergillaceae</taxon>
        <taxon>Penicillium</taxon>
    </lineage>
</organism>
<gene>
    <name evidence="3" type="ORF">N7515_008169</name>
</gene>
<evidence type="ECO:0000256" key="1">
    <source>
        <dbReference type="SAM" id="MobiDB-lite"/>
    </source>
</evidence>
<accession>A0A9W9KW40</accession>
<name>A0A9W9KW40_9EURO</name>
<evidence type="ECO:0000313" key="3">
    <source>
        <dbReference type="EMBL" id="KAJ5124344.1"/>
    </source>
</evidence>
<reference evidence="3" key="1">
    <citation type="submission" date="2022-11" db="EMBL/GenBank/DDBJ databases">
        <authorList>
            <person name="Petersen C."/>
        </authorList>
    </citation>
    <scope>NUCLEOTIDE SEQUENCE</scope>
    <source>
        <strain evidence="3">IBT 22155</strain>
    </source>
</reference>
<sequence>MQKVYAYQPIGFGDKTVAILGAFYTHLPPDGRVNFLHDLQSLETDQQLHDHAQLLINGLAAPMRWLHSTPKTGPMAREARLKQECLAHDGYKCVVTGLFDEESLDASSTSPTTYTGCIHIIPSSLASWKSESEGYAKDIIWTNLIRHFPAIQSLNFTRENINDTKNAMTMSNFLHRHFGRFGFSFEATSKPHRYRIQNYRSRLRLPQELLPRTVVFNSYDERYDLPNPELLKVHATVAHIFHASGAAHHIEKALRDLGGHSMLARDGSTDISSMLAATTLGVLGSRVINDQQTLAAFPDSKTSPQRVQKHATNVDRPLSEEQATYEYEGQIPFSTMQGKTG</sequence>
<dbReference type="OrthoDB" id="2104739at2759"/>
<feature type="region of interest" description="Disordered" evidence="1">
    <location>
        <begin position="297"/>
        <end position="316"/>
    </location>
</feature>
<feature type="compositionally biased region" description="Polar residues" evidence="1">
    <location>
        <begin position="297"/>
        <end position="306"/>
    </location>
</feature>
<keyword evidence="4" id="KW-1185">Reference proteome</keyword>
<proteinExistence type="predicted"/>